<accession>A0A1R4GZD3</accession>
<dbReference type="Proteomes" id="UP000195442">
    <property type="component" value="Unassembled WGS sequence"/>
</dbReference>
<proteinExistence type="predicted"/>
<sequence>MNESRMNPTFWESTFLTDTTVFSITDENSLLINFKSLILIKTP</sequence>
<keyword evidence="2" id="KW-1185">Reference proteome</keyword>
<dbReference type="AlphaFoldDB" id="A0A1R4GZD3"/>
<organism evidence="1 2">
    <name type="scientific">Crenothrix polyspora</name>
    <dbReference type="NCBI Taxonomy" id="360316"/>
    <lineage>
        <taxon>Bacteria</taxon>
        <taxon>Pseudomonadati</taxon>
        <taxon>Pseudomonadota</taxon>
        <taxon>Gammaproteobacteria</taxon>
        <taxon>Methylococcales</taxon>
        <taxon>Crenotrichaceae</taxon>
        <taxon>Crenothrix</taxon>
    </lineage>
</organism>
<evidence type="ECO:0000313" key="2">
    <source>
        <dbReference type="Proteomes" id="UP000195442"/>
    </source>
</evidence>
<reference evidence="2" key="1">
    <citation type="submission" date="2017-02" db="EMBL/GenBank/DDBJ databases">
        <authorList>
            <person name="Daims H."/>
        </authorList>
    </citation>
    <scope>NUCLEOTIDE SEQUENCE [LARGE SCALE GENOMIC DNA]</scope>
</reference>
<evidence type="ECO:0000313" key="1">
    <source>
        <dbReference type="EMBL" id="SJM89347.1"/>
    </source>
</evidence>
<name>A0A1R4GZD3_9GAMM</name>
<protein>
    <submittedName>
        <fullName evidence="1">Uncharacterized protein</fullName>
    </submittedName>
</protein>
<gene>
    <name evidence="1" type="ORF">CRENPOLYSF2_1130020</name>
</gene>
<dbReference type="EMBL" id="FUKJ01000017">
    <property type="protein sequence ID" value="SJM89347.1"/>
    <property type="molecule type" value="Genomic_DNA"/>
</dbReference>